<dbReference type="PRINTS" id="PR00625">
    <property type="entry name" value="JDOMAIN"/>
</dbReference>
<gene>
    <name evidence="8" type="ORF">FTUN_4487</name>
</gene>
<dbReference type="CDD" id="cd10747">
    <property type="entry name" value="DnaJ_C"/>
    <property type="match status" value="1"/>
</dbReference>
<keyword evidence="3" id="KW-0863">Zinc-finger</keyword>
<dbReference type="PANTHER" id="PTHR43096">
    <property type="entry name" value="DNAJ HOMOLOG 1, MITOCHONDRIAL-RELATED"/>
    <property type="match status" value="1"/>
</dbReference>
<evidence type="ECO:0000313" key="9">
    <source>
        <dbReference type="Proteomes" id="UP000503447"/>
    </source>
</evidence>
<dbReference type="Pfam" id="PF00226">
    <property type="entry name" value="DnaJ"/>
    <property type="match status" value="1"/>
</dbReference>
<dbReference type="CDD" id="cd06257">
    <property type="entry name" value="DnaJ"/>
    <property type="match status" value="1"/>
</dbReference>
<keyword evidence="2" id="KW-0677">Repeat</keyword>
<dbReference type="GO" id="GO:0008270">
    <property type="term" value="F:zinc ion binding"/>
    <property type="evidence" value="ECO:0007669"/>
    <property type="project" value="UniProtKB-KW"/>
</dbReference>
<dbReference type="PROSITE" id="PS50076">
    <property type="entry name" value="DNAJ_2"/>
    <property type="match status" value="1"/>
</dbReference>
<feature type="compositionally biased region" description="Gly residues" evidence="6">
    <location>
        <begin position="77"/>
        <end position="92"/>
    </location>
</feature>
<dbReference type="PROSITE" id="PS00636">
    <property type="entry name" value="DNAJ_1"/>
    <property type="match status" value="1"/>
</dbReference>
<evidence type="ECO:0000256" key="4">
    <source>
        <dbReference type="ARBA" id="ARBA00022833"/>
    </source>
</evidence>
<evidence type="ECO:0000256" key="1">
    <source>
        <dbReference type="ARBA" id="ARBA00022723"/>
    </source>
</evidence>
<dbReference type="Gene3D" id="2.60.260.20">
    <property type="entry name" value="Urease metallochaperone UreE, N-terminal domain"/>
    <property type="match status" value="2"/>
</dbReference>
<accession>A0A6M5YS72</accession>
<evidence type="ECO:0000256" key="3">
    <source>
        <dbReference type="ARBA" id="ARBA00022771"/>
    </source>
</evidence>
<dbReference type="SMART" id="SM00271">
    <property type="entry name" value="DnaJ"/>
    <property type="match status" value="1"/>
</dbReference>
<feature type="compositionally biased region" description="Basic residues" evidence="6">
    <location>
        <begin position="132"/>
        <end position="142"/>
    </location>
</feature>
<dbReference type="PANTHER" id="PTHR43096:SF52">
    <property type="entry name" value="DNAJ HOMOLOG 1, MITOCHONDRIAL-RELATED"/>
    <property type="match status" value="1"/>
</dbReference>
<dbReference type="InterPro" id="IPR001623">
    <property type="entry name" value="DnaJ_domain"/>
</dbReference>
<feature type="domain" description="J" evidence="7">
    <location>
        <begin position="4"/>
        <end position="69"/>
    </location>
</feature>
<dbReference type="GO" id="GO:0042026">
    <property type="term" value="P:protein refolding"/>
    <property type="evidence" value="ECO:0007669"/>
    <property type="project" value="TreeGrafter"/>
</dbReference>
<dbReference type="EMBL" id="CP053452">
    <property type="protein sequence ID" value="QJW96927.1"/>
    <property type="molecule type" value="Genomic_DNA"/>
</dbReference>
<evidence type="ECO:0000313" key="8">
    <source>
        <dbReference type="EMBL" id="QJW96927.1"/>
    </source>
</evidence>
<dbReference type="InterPro" id="IPR002939">
    <property type="entry name" value="DnaJ_C"/>
</dbReference>
<dbReference type="AlphaFoldDB" id="A0A6M5YS72"/>
<evidence type="ECO:0000256" key="2">
    <source>
        <dbReference type="ARBA" id="ARBA00022737"/>
    </source>
</evidence>
<dbReference type="RefSeq" id="WP_171472419.1">
    <property type="nucleotide sequence ID" value="NZ_CP053452.2"/>
</dbReference>
<organism evidence="8 9">
    <name type="scientific">Frigoriglobus tundricola</name>
    <dbReference type="NCBI Taxonomy" id="2774151"/>
    <lineage>
        <taxon>Bacteria</taxon>
        <taxon>Pseudomonadati</taxon>
        <taxon>Planctomycetota</taxon>
        <taxon>Planctomycetia</taxon>
        <taxon>Gemmatales</taxon>
        <taxon>Gemmataceae</taxon>
        <taxon>Frigoriglobus</taxon>
    </lineage>
</organism>
<keyword evidence="9" id="KW-1185">Reference proteome</keyword>
<dbReference type="Gene3D" id="1.10.287.110">
    <property type="entry name" value="DnaJ domain"/>
    <property type="match status" value="1"/>
</dbReference>
<evidence type="ECO:0000256" key="5">
    <source>
        <dbReference type="ARBA" id="ARBA00023186"/>
    </source>
</evidence>
<dbReference type="KEGG" id="ftj:FTUN_4487"/>
<dbReference type="InterPro" id="IPR008971">
    <property type="entry name" value="HSP40/DnaJ_pept-bd"/>
</dbReference>
<feature type="region of interest" description="Disordered" evidence="6">
    <location>
        <begin position="68"/>
        <end position="92"/>
    </location>
</feature>
<protein>
    <submittedName>
        <fullName evidence="8">Chaperone protein DnaJ</fullName>
    </submittedName>
</protein>
<dbReference type="FunFam" id="2.60.260.20:FF:000005">
    <property type="entry name" value="Chaperone protein dnaJ 1, mitochondrial"/>
    <property type="match status" value="1"/>
</dbReference>
<dbReference type="Pfam" id="PF01556">
    <property type="entry name" value="DnaJ_C"/>
    <property type="match status" value="1"/>
</dbReference>
<dbReference type="InterPro" id="IPR018253">
    <property type="entry name" value="DnaJ_domain_CS"/>
</dbReference>
<dbReference type="GO" id="GO:0051082">
    <property type="term" value="F:unfolded protein binding"/>
    <property type="evidence" value="ECO:0007669"/>
    <property type="project" value="InterPro"/>
</dbReference>
<keyword evidence="4" id="KW-0862">Zinc</keyword>
<evidence type="ECO:0000256" key="6">
    <source>
        <dbReference type="SAM" id="MobiDB-lite"/>
    </source>
</evidence>
<feature type="compositionally biased region" description="Basic and acidic residues" evidence="6">
    <location>
        <begin position="31"/>
        <end position="50"/>
    </location>
</feature>
<dbReference type="SUPFAM" id="SSF46565">
    <property type="entry name" value="Chaperone J-domain"/>
    <property type="match status" value="1"/>
</dbReference>
<sequence length="311" mass="32551">MPRDPYEVLGVSKSATAEEINKAYRKLSKKYHPDRNPGDKDADAKYKEVQSAHDILGDANKKAQFDQFGFAGPQTGFPGGGVPGGGFPGGFPGAGGGGAPFDPEAAQHLFDLFGGGMGGAGGPDLSDLLSGGRRKGRGTRTRRPAEPVESEVTVPFDVAATGGSVAIEVDGRRIDVKVPAGIEEGKKLRVPAEATGGADVLLKVKIAPHPYFRREGNDVLLDVPVSLAEAVLGAKVDVPTLDGTKLTVTVPPGTSGGKKLRLRGKGIAGGDQYLVFKVEVPAGKVDDKSRELIEEFAKLNPQHPRANAPWM</sequence>
<dbReference type="SUPFAM" id="SSF49493">
    <property type="entry name" value="HSP40/DnaJ peptide-binding domain"/>
    <property type="match status" value="2"/>
</dbReference>
<reference evidence="9" key="1">
    <citation type="submission" date="2020-05" db="EMBL/GenBank/DDBJ databases">
        <title>Frigoriglobus tundricola gen. nov., sp. nov., a psychrotolerant cellulolytic planctomycete of the family Gemmataceae with two divergent copies of 16S rRNA gene.</title>
        <authorList>
            <person name="Kulichevskaya I.S."/>
            <person name="Ivanova A.A."/>
            <person name="Naumoff D.G."/>
            <person name="Beletsky A.V."/>
            <person name="Rijpstra W.I.C."/>
            <person name="Sinninghe Damste J.S."/>
            <person name="Mardanov A.V."/>
            <person name="Ravin N.V."/>
            <person name="Dedysh S.N."/>
        </authorList>
    </citation>
    <scope>NUCLEOTIDE SEQUENCE [LARGE SCALE GENOMIC DNA]</scope>
    <source>
        <strain evidence="9">PL17</strain>
    </source>
</reference>
<feature type="region of interest" description="Disordered" evidence="6">
    <location>
        <begin position="26"/>
        <end position="50"/>
    </location>
</feature>
<feature type="region of interest" description="Disordered" evidence="6">
    <location>
        <begin position="123"/>
        <end position="148"/>
    </location>
</feature>
<dbReference type="GO" id="GO:0005737">
    <property type="term" value="C:cytoplasm"/>
    <property type="evidence" value="ECO:0007669"/>
    <property type="project" value="TreeGrafter"/>
</dbReference>
<name>A0A6M5YS72_9BACT</name>
<dbReference type="Proteomes" id="UP000503447">
    <property type="component" value="Chromosome"/>
</dbReference>
<keyword evidence="5" id="KW-0143">Chaperone</keyword>
<keyword evidence="1" id="KW-0479">Metal-binding</keyword>
<dbReference type="InterPro" id="IPR036869">
    <property type="entry name" value="J_dom_sf"/>
</dbReference>
<proteinExistence type="predicted"/>
<evidence type="ECO:0000259" key="7">
    <source>
        <dbReference type="PROSITE" id="PS50076"/>
    </source>
</evidence>